<dbReference type="SUPFAM" id="SSF55729">
    <property type="entry name" value="Acyl-CoA N-acyltransferases (Nat)"/>
    <property type="match status" value="1"/>
</dbReference>
<dbReference type="InterPro" id="IPR016181">
    <property type="entry name" value="Acyl_CoA_acyltransferase"/>
</dbReference>
<dbReference type="Gene3D" id="3.40.630.30">
    <property type="match status" value="1"/>
</dbReference>
<protein>
    <submittedName>
        <fullName evidence="4">GNAT family N-acetyltransferase</fullName>
        <ecNumber evidence="4">2.3.1.-</ecNumber>
    </submittedName>
</protein>
<dbReference type="RefSeq" id="WP_367995488.1">
    <property type="nucleotide sequence ID" value="NZ_JBFPJR010000046.1"/>
</dbReference>
<gene>
    <name evidence="4" type="ORF">AB3X52_18035</name>
</gene>
<keyword evidence="2 4" id="KW-0012">Acyltransferase</keyword>
<proteinExistence type="predicted"/>
<dbReference type="Proteomes" id="UP001556631">
    <property type="component" value="Unassembled WGS sequence"/>
</dbReference>
<dbReference type="GO" id="GO:0016746">
    <property type="term" value="F:acyltransferase activity"/>
    <property type="evidence" value="ECO:0007669"/>
    <property type="project" value="UniProtKB-KW"/>
</dbReference>
<dbReference type="EC" id="2.3.1.-" evidence="4"/>
<name>A0ABV3T2T0_9ACTN</name>
<dbReference type="PANTHER" id="PTHR43800:SF1">
    <property type="entry name" value="PEPTIDYL-LYSINE N-ACETYLTRANSFERASE YJAB"/>
    <property type="match status" value="1"/>
</dbReference>
<reference evidence="4 5" key="1">
    <citation type="submission" date="2024-07" db="EMBL/GenBank/DDBJ databases">
        <authorList>
            <person name="Lee S."/>
            <person name="Kang M."/>
        </authorList>
    </citation>
    <scope>NUCLEOTIDE SEQUENCE [LARGE SCALE GENOMIC DNA]</scope>
    <source>
        <strain evidence="4 5">DS6</strain>
    </source>
</reference>
<comment type="caution">
    <text evidence="4">The sequence shown here is derived from an EMBL/GenBank/DDBJ whole genome shotgun (WGS) entry which is preliminary data.</text>
</comment>
<evidence type="ECO:0000256" key="2">
    <source>
        <dbReference type="ARBA" id="ARBA00023315"/>
    </source>
</evidence>
<feature type="domain" description="N-acetyltransferase" evidence="3">
    <location>
        <begin position="15"/>
        <end position="157"/>
    </location>
</feature>
<evidence type="ECO:0000259" key="3">
    <source>
        <dbReference type="PROSITE" id="PS51186"/>
    </source>
</evidence>
<dbReference type="PROSITE" id="PS51186">
    <property type="entry name" value="GNAT"/>
    <property type="match status" value="1"/>
</dbReference>
<dbReference type="Pfam" id="PF00583">
    <property type="entry name" value="Acetyltransf_1"/>
    <property type="match status" value="1"/>
</dbReference>
<dbReference type="EMBL" id="JBFPJR010000046">
    <property type="protein sequence ID" value="MEX0429522.1"/>
    <property type="molecule type" value="Genomic_DNA"/>
</dbReference>
<dbReference type="InterPro" id="IPR000182">
    <property type="entry name" value="GNAT_dom"/>
</dbReference>
<accession>A0ABV3T2T0</accession>
<keyword evidence="1 4" id="KW-0808">Transferase</keyword>
<evidence type="ECO:0000256" key="1">
    <source>
        <dbReference type="ARBA" id="ARBA00022679"/>
    </source>
</evidence>
<organism evidence="4 5">
    <name type="scientific">Nocardioides eburneus</name>
    <dbReference type="NCBI Taxonomy" id="3231482"/>
    <lineage>
        <taxon>Bacteria</taxon>
        <taxon>Bacillati</taxon>
        <taxon>Actinomycetota</taxon>
        <taxon>Actinomycetes</taxon>
        <taxon>Propionibacteriales</taxon>
        <taxon>Nocardioidaceae</taxon>
        <taxon>Nocardioides</taxon>
    </lineage>
</organism>
<keyword evidence="5" id="KW-1185">Reference proteome</keyword>
<evidence type="ECO:0000313" key="4">
    <source>
        <dbReference type="EMBL" id="MEX0429522.1"/>
    </source>
</evidence>
<evidence type="ECO:0000313" key="5">
    <source>
        <dbReference type="Proteomes" id="UP001556631"/>
    </source>
</evidence>
<dbReference type="CDD" id="cd04301">
    <property type="entry name" value="NAT_SF"/>
    <property type="match status" value="1"/>
</dbReference>
<sequence length="162" mass="17550">MAAVETLIARDDGAVAQREAARIWARAVTVRDRLAVPADTDEKLPGIARSVGHPGASLHLARRGDGAVGFTLLVPAAAALEVLYLAVDPDAWGSGVSGQLLAYVDEVARTGGADALHLWVIDDNHRALHVYRRAGWVATQEVRTRDEDGRVERRFVRRLASR</sequence>
<dbReference type="PANTHER" id="PTHR43800">
    <property type="entry name" value="PEPTIDYL-LYSINE N-ACETYLTRANSFERASE YJAB"/>
    <property type="match status" value="1"/>
</dbReference>